<feature type="domain" description="Metallo-beta-lactamase" evidence="6">
    <location>
        <begin position="98"/>
        <end position="281"/>
    </location>
</feature>
<comment type="cofactor">
    <cofactor evidence="1">
        <name>Zn(2+)</name>
        <dbReference type="ChEBI" id="CHEBI:29105"/>
    </cofactor>
</comment>
<dbReference type="PANTHER" id="PTHR46233">
    <property type="entry name" value="HYDROXYACYLGLUTATHIONE HYDROLASE GLOC"/>
    <property type="match status" value="1"/>
</dbReference>
<dbReference type="AlphaFoldDB" id="A0A2V1DRY8"/>
<keyword evidence="4" id="KW-0862">Zinc</keyword>
<dbReference type="Proteomes" id="UP000244855">
    <property type="component" value="Unassembled WGS sequence"/>
</dbReference>
<evidence type="ECO:0000256" key="4">
    <source>
        <dbReference type="ARBA" id="ARBA00022833"/>
    </source>
</evidence>
<keyword evidence="2" id="KW-0479">Metal-binding</keyword>
<evidence type="ECO:0000256" key="5">
    <source>
        <dbReference type="SAM" id="SignalP"/>
    </source>
</evidence>
<evidence type="ECO:0000256" key="2">
    <source>
        <dbReference type="ARBA" id="ARBA00022723"/>
    </source>
</evidence>
<evidence type="ECO:0000313" key="8">
    <source>
        <dbReference type="Proteomes" id="UP000244855"/>
    </source>
</evidence>
<dbReference type="SUPFAM" id="SSF56281">
    <property type="entry name" value="Metallo-hydrolase/oxidoreductase"/>
    <property type="match status" value="1"/>
</dbReference>
<dbReference type="InterPro" id="IPR051453">
    <property type="entry name" value="MBL_Glyoxalase_II"/>
</dbReference>
<gene>
    <name evidence="7" type="ORF">DM02DRAFT_592474</name>
</gene>
<evidence type="ECO:0000256" key="3">
    <source>
        <dbReference type="ARBA" id="ARBA00022801"/>
    </source>
</evidence>
<keyword evidence="5" id="KW-0732">Signal</keyword>
<reference evidence="7 8" key="1">
    <citation type="journal article" date="2018" name="Sci. Rep.">
        <title>Comparative genomics provides insights into the lifestyle and reveals functional heterogeneity of dark septate endophytic fungi.</title>
        <authorList>
            <person name="Knapp D.G."/>
            <person name="Nemeth J.B."/>
            <person name="Barry K."/>
            <person name="Hainaut M."/>
            <person name="Henrissat B."/>
            <person name="Johnson J."/>
            <person name="Kuo A."/>
            <person name="Lim J.H.P."/>
            <person name="Lipzen A."/>
            <person name="Nolan M."/>
            <person name="Ohm R.A."/>
            <person name="Tamas L."/>
            <person name="Grigoriev I.V."/>
            <person name="Spatafora J.W."/>
            <person name="Nagy L.G."/>
            <person name="Kovacs G.M."/>
        </authorList>
    </citation>
    <scope>NUCLEOTIDE SEQUENCE [LARGE SCALE GENOMIC DNA]</scope>
    <source>
        <strain evidence="7 8">DSE2036</strain>
    </source>
</reference>
<evidence type="ECO:0000256" key="1">
    <source>
        <dbReference type="ARBA" id="ARBA00001947"/>
    </source>
</evidence>
<evidence type="ECO:0000313" key="7">
    <source>
        <dbReference type="EMBL" id="PVI00652.1"/>
    </source>
</evidence>
<organism evidence="7 8">
    <name type="scientific">Periconia macrospinosa</name>
    <dbReference type="NCBI Taxonomy" id="97972"/>
    <lineage>
        <taxon>Eukaryota</taxon>
        <taxon>Fungi</taxon>
        <taxon>Dikarya</taxon>
        <taxon>Ascomycota</taxon>
        <taxon>Pezizomycotina</taxon>
        <taxon>Dothideomycetes</taxon>
        <taxon>Pleosporomycetidae</taxon>
        <taxon>Pleosporales</taxon>
        <taxon>Massarineae</taxon>
        <taxon>Periconiaceae</taxon>
        <taxon>Periconia</taxon>
    </lineage>
</organism>
<dbReference type="InterPro" id="IPR036866">
    <property type="entry name" value="RibonucZ/Hydroxyglut_hydro"/>
</dbReference>
<dbReference type="OrthoDB" id="449487at2759"/>
<sequence length="356" mass="39784">MMILLSLWLLFALARAQNITTNFAEWFNVTTFPKEQWKNVSKLLSEAQEIASPEVFPDFMHRCILVQAYPELGDATSNPGWVTPASPFRDVFFVGQSAWSSWAIDTGNRELLLIDTLATPEEAEKVIIPGLESFGYSGRDVKSIVITHEHTDHFGGLAYFQKHFNPYVYASETTWVAMANSNFNPPEYYNYSKARTLDDGETLDMNGLQMQAYHTPGHTPGCISLTFPVVDKLTQESHRVGLYGGGGIPRSAAAMVQQVNSWTRWSELSRAVGVDVLMSNHQTQDHSLWNLDLLRHRDCEGTQCNIPNPYVIGTDAYVRYSKVMSLCVQVQAARSGVSLSGEGFSKRDAVDENCHG</sequence>
<protein>
    <submittedName>
        <fullName evidence="7">Metallo-hydrolase/oxidoreductase</fullName>
    </submittedName>
</protein>
<feature type="chain" id="PRO_5015912784" evidence="5">
    <location>
        <begin position="17"/>
        <end position="356"/>
    </location>
</feature>
<accession>A0A2V1DRY8</accession>
<proteinExistence type="predicted"/>
<feature type="signal peptide" evidence="5">
    <location>
        <begin position="1"/>
        <end position="16"/>
    </location>
</feature>
<dbReference type="EMBL" id="KZ805370">
    <property type="protein sequence ID" value="PVI00652.1"/>
    <property type="molecule type" value="Genomic_DNA"/>
</dbReference>
<dbReference type="SMART" id="SM00849">
    <property type="entry name" value="Lactamase_B"/>
    <property type="match status" value="1"/>
</dbReference>
<dbReference type="PANTHER" id="PTHR46233:SF3">
    <property type="entry name" value="HYDROXYACYLGLUTATHIONE HYDROLASE GLOC"/>
    <property type="match status" value="1"/>
</dbReference>
<keyword evidence="3 7" id="KW-0378">Hydrolase</keyword>
<evidence type="ECO:0000259" key="6">
    <source>
        <dbReference type="SMART" id="SM00849"/>
    </source>
</evidence>
<dbReference type="InterPro" id="IPR001279">
    <property type="entry name" value="Metallo-B-lactamas"/>
</dbReference>
<dbReference type="Pfam" id="PF00753">
    <property type="entry name" value="Lactamase_B"/>
    <property type="match status" value="1"/>
</dbReference>
<name>A0A2V1DRY8_9PLEO</name>
<dbReference type="STRING" id="97972.A0A2V1DRY8"/>
<keyword evidence="8" id="KW-1185">Reference proteome</keyword>
<dbReference type="Gene3D" id="3.60.15.10">
    <property type="entry name" value="Ribonuclease Z/Hydroxyacylglutathione hydrolase-like"/>
    <property type="match status" value="1"/>
</dbReference>
<dbReference type="GO" id="GO:0046872">
    <property type="term" value="F:metal ion binding"/>
    <property type="evidence" value="ECO:0007669"/>
    <property type="project" value="UniProtKB-KW"/>
</dbReference>
<dbReference type="GO" id="GO:0016787">
    <property type="term" value="F:hydrolase activity"/>
    <property type="evidence" value="ECO:0007669"/>
    <property type="project" value="UniProtKB-KW"/>
</dbReference>